<dbReference type="SUPFAM" id="SSF109604">
    <property type="entry name" value="HD-domain/PDEase-like"/>
    <property type="match status" value="1"/>
</dbReference>
<name>A0A9D6UZ93_9BACT</name>
<dbReference type="Proteomes" id="UP000807825">
    <property type="component" value="Unassembled WGS sequence"/>
</dbReference>
<reference evidence="2" key="1">
    <citation type="submission" date="2020-07" db="EMBL/GenBank/DDBJ databases">
        <title>Huge and variable diversity of episymbiotic CPR bacteria and DPANN archaea in groundwater ecosystems.</title>
        <authorList>
            <person name="He C.Y."/>
            <person name="Keren R."/>
            <person name="Whittaker M."/>
            <person name="Farag I.F."/>
            <person name="Doudna J."/>
            <person name="Cate J.H.D."/>
            <person name="Banfield J.F."/>
        </authorList>
    </citation>
    <scope>NUCLEOTIDE SEQUENCE</scope>
    <source>
        <strain evidence="2">NC_groundwater_1664_Pr3_B-0.1um_52_9</strain>
    </source>
</reference>
<gene>
    <name evidence="2" type="ORF">HY912_06650</name>
</gene>
<dbReference type="InterPro" id="IPR006674">
    <property type="entry name" value="HD_domain"/>
</dbReference>
<dbReference type="Gene3D" id="1.10.3210.10">
    <property type="entry name" value="Hypothetical protein af1432"/>
    <property type="match status" value="1"/>
</dbReference>
<accession>A0A9D6UZ93</accession>
<dbReference type="EMBL" id="JACRDE010000185">
    <property type="protein sequence ID" value="MBI5249156.1"/>
    <property type="molecule type" value="Genomic_DNA"/>
</dbReference>
<dbReference type="CDD" id="cd00077">
    <property type="entry name" value="HDc"/>
    <property type="match status" value="1"/>
</dbReference>
<organism evidence="2 3">
    <name type="scientific">Desulfomonile tiedjei</name>
    <dbReference type="NCBI Taxonomy" id="2358"/>
    <lineage>
        <taxon>Bacteria</taxon>
        <taxon>Pseudomonadati</taxon>
        <taxon>Thermodesulfobacteriota</taxon>
        <taxon>Desulfomonilia</taxon>
        <taxon>Desulfomonilales</taxon>
        <taxon>Desulfomonilaceae</taxon>
        <taxon>Desulfomonile</taxon>
    </lineage>
</organism>
<proteinExistence type="predicted"/>
<evidence type="ECO:0000313" key="3">
    <source>
        <dbReference type="Proteomes" id="UP000807825"/>
    </source>
</evidence>
<comment type="caution">
    <text evidence="2">The sequence shown here is derived from an EMBL/GenBank/DDBJ whole genome shotgun (WGS) entry which is preliminary data.</text>
</comment>
<feature type="domain" description="HD/PDEase" evidence="1">
    <location>
        <begin position="95"/>
        <end position="214"/>
    </location>
</feature>
<protein>
    <submittedName>
        <fullName evidence="2">HD domain-containing protein</fullName>
    </submittedName>
</protein>
<evidence type="ECO:0000313" key="2">
    <source>
        <dbReference type="EMBL" id="MBI5249156.1"/>
    </source>
</evidence>
<dbReference type="InterPro" id="IPR003607">
    <property type="entry name" value="HD/PDEase_dom"/>
</dbReference>
<dbReference type="AlphaFoldDB" id="A0A9D6UZ93"/>
<dbReference type="Pfam" id="PF01966">
    <property type="entry name" value="HD"/>
    <property type="match status" value="1"/>
</dbReference>
<evidence type="ECO:0000259" key="1">
    <source>
        <dbReference type="SMART" id="SM00471"/>
    </source>
</evidence>
<sequence>MKCPGQDPRFWKFDAIFEAECPKCGATVEFFKDETRRRCKKCGHQVLNPKMDFGCAAHCKFAEHCFGDLPPELIKQKEDLFKDRVAVEMKMYFKNDFKRIGHSAKVARHAERLVQAEKGDPAVVLSAAYLHDIGSKQAEIKHGSTEAVYQELEGPAVAREILTKLDAAEPLIDEVCDIVGHHHHPRPDETANFKVVYDADRMANLEERHKKSPIERTRLLELVDSEFLTNSGRELARSILLGDGNGNASSL</sequence>
<dbReference type="SMART" id="SM00471">
    <property type="entry name" value="HDc"/>
    <property type="match status" value="1"/>
</dbReference>